<dbReference type="Proteomes" id="UP001597012">
    <property type="component" value="Unassembled WGS sequence"/>
</dbReference>
<comment type="caution">
    <text evidence="2">The sequence shown here is derived from an EMBL/GenBank/DDBJ whole genome shotgun (WGS) entry which is preliminary data.</text>
</comment>
<protein>
    <submittedName>
        <fullName evidence="2">PmoA family protein</fullName>
    </submittedName>
</protein>
<keyword evidence="3" id="KW-1185">Reference proteome</keyword>
<evidence type="ECO:0000313" key="2">
    <source>
        <dbReference type="EMBL" id="MFD0798646.1"/>
    </source>
</evidence>
<proteinExistence type="predicted"/>
<gene>
    <name evidence="2" type="ORF">ACFQZJ_14330</name>
</gene>
<evidence type="ECO:0000256" key="1">
    <source>
        <dbReference type="SAM" id="SignalP"/>
    </source>
</evidence>
<organism evidence="2 3">
    <name type="scientific">Maribacter chungangensis</name>
    <dbReference type="NCBI Taxonomy" id="1069117"/>
    <lineage>
        <taxon>Bacteria</taxon>
        <taxon>Pseudomonadati</taxon>
        <taxon>Bacteroidota</taxon>
        <taxon>Flavobacteriia</taxon>
        <taxon>Flavobacteriales</taxon>
        <taxon>Flavobacteriaceae</taxon>
        <taxon>Maribacter</taxon>
    </lineage>
</organism>
<dbReference type="EMBL" id="JBHTHY010000012">
    <property type="protein sequence ID" value="MFD0798646.1"/>
    <property type="molecule type" value="Genomic_DNA"/>
</dbReference>
<keyword evidence="1" id="KW-0732">Signal</keyword>
<dbReference type="RefSeq" id="WP_379935499.1">
    <property type="nucleotide sequence ID" value="NZ_JBHTHY010000012.1"/>
</dbReference>
<feature type="signal peptide" evidence="1">
    <location>
        <begin position="1"/>
        <end position="23"/>
    </location>
</feature>
<evidence type="ECO:0000313" key="3">
    <source>
        <dbReference type="Proteomes" id="UP001597012"/>
    </source>
</evidence>
<dbReference type="InterPro" id="IPR029475">
    <property type="entry name" value="DUF6807"/>
</dbReference>
<dbReference type="PROSITE" id="PS51257">
    <property type="entry name" value="PROKAR_LIPOPROTEIN"/>
    <property type="match status" value="1"/>
</dbReference>
<name>A0ABW3B6X5_9FLAO</name>
<reference evidence="3" key="1">
    <citation type="journal article" date="2019" name="Int. J. Syst. Evol. Microbiol.">
        <title>The Global Catalogue of Microorganisms (GCM) 10K type strain sequencing project: providing services to taxonomists for standard genome sequencing and annotation.</title>
        <authorList>
            <consortium name="The Broad Institute Genomics Platform"/>
            <consortium name="The Broad Institute Genome Sequencing Center for Infectious Disease"/>
            <person name="Wu L."/>
            <person name="Ma J."/>
        </authorList>
    </citation>
    <scope>NUCLEOTIDE SEQUENCE [LARGE SCALE GENOMIC DNA]</scope>
    <source>
        <strain evidence="3">CCUG 61948</strain>
    </source>
</reference>
<sequence>MNKLFVLKLSTISLFLVFMSCNTGSTVRDKVLVVLKDSSIVSVPVQFKISDVFLKGFKLTNNENTVAFQLDKRTGIVRFMHQPSNGTEYLVHTTEETRSISLGLKASKKDGNLVLSSKGNPLINYRYQMTYPPKGVDSVYGKSGFIHPILTPKGDTLTRIQPPDHYHHYGLWGPWTHTRIDTTRVDFWNLGQGMGTVLFKEFKEVESGSVFSSFTAFQEHLDLITSDAPQVALNEDIEVRLWDLDRPDRYMFDYTSRFKSPLENGMLFEAYRYGGGIGLRFTERWKADNSSVLTSEGNDRLTADGTNARWCIVSGPSSNGKGVSGILFMSHPKNRMHPEPIRVWPIDANNGRGDQFFQFCPIRNEAWKIAPNKEYSLNYRMVVFDGMLTAEEAEAYWQAFAVPLKVELVSN</sequence>
<dbReference type="Pfam" id="PF14100">
    <property type="entry name" value="DUF6807"/>
    <property type="match status" value="1"/>
</dbReference>
<feature type="chain" id="PRO_5046204008" evidence="1">
    <location>
        <begin position="24"/>
        <end position="411"/>
    </location>
</feature>
<accession>A0ABW3B6X5</accession>